<feature type="transmembrane region" description="Helical" evidence="1">
    <location>
        <begin position="21"/>
        <end position="41"/>
    </location>
</feature>
<comment type="caution">
    <text evidence="2">The sequence shown here is derived from an EMBL/GenBank/DDBJ whole genome shotgun (WGS) entry which is preliminary data.</text>
</comment>
<protein>
    <submittedName>
        <fullName evidence="2">Uncharacterized protein</fullName>
    </submittedName>
</protein>
<evidence type="ECO:0000313" key="2">
    <source>
        <dbReference type="EMBL" id="OAI09782.1"/>
    </source>
</evidence>
<proteinExistence type="predicted"/>
<keyword evidence="1" id="KW-0472">Membrane</keyword>
<gene>
    <name evidence="3" type="ORF">A1356_00220</name>
    <name evidence="2" type="ORF">A1507_04425</name>
</gene>
<dbReference type="Proteomes" id="UP000077734">
    <property type="component" value="Unassembled WGS sequence"/>
</dbReference>
<sequence length="112" mass="11957">MNQPISPWPGGDRRQSRRRSYGFARASLIISASSCAVWLLILMPATVAASSPGTNLFDGVMIFVTVFLALDVGGLCMALFAMLKTKLNSSLAIYGALSNVVCIVLNLSLISF</sequence>
<evidence type="ECO:0000256" key="1">
    <source>
        <dbReference type="SAM" id="Phobius"/>
    </source>
</evidence>
<keyword evidence="1" id="KW-0812">Transmembrane</keyword>
<dbReference type="EMBL" id="LUUJ01000145">
    <property type="protein sequence ID" value="OAI09782.1"/>
    <property type="molecule type" value="Genomic_DNA"/>
</dbReference>
<evidence type="ECO:0000313" key="4">
    <source>
        <dbReference type="Proteomes" id="UP000077734"/>
    </source>
</evidence>
<dbReference type="AlphaFoldDB" id="A0A177PFU9"/>
<keyword evidence="1" id="KW-1133">Transmembrane helix</keyword>
<feature type="transmembrane region" description="Helical" evidence="1">
    <location>
        <begin position="61"/>
        <end position="83"/>
    </location>
</feature>
<dbReference type="Proteomes" id="UP000077857">
    <property type="component" value="Unassembled WGS sequence"/>
</dbReference>
<accession>A0A177PFU9</accession>
<name>A0A177PFU9_9GAMM</name>
<dbReference type="EMBL" id="LUUL01000058">
    <property type="protein sequence ID" value="OAI28279.1"/>
    <property type="molecule type" value="Genomic_DNA"/>
</dbReference>
<feature type="transmembrane region" description="Helical" evidence="1">
    <location>
        <begin position="90"/>
        <end position="110"/>
    </location>
</feature>
<evidence type="ECO:0000313" key="5">
    <source>
        <dbReference type="Proteomes" id="UP000077857"/>
    </source>
</evidence>
<reference evidence="2 5" key="2">
    <citation type="submission" date="2016-03" db="EMBL/GenBank/DDBJ databases">
        <authorList>
            <person name="Ploux O."/>
        </authorList>
    </citation>
    <scope>NUCLEOTIDE SEQUENCE [LARGE SCALE GENOMIC DNA]</scope>
    <source>
        <strain evidence="2 5">R-45378</strain>
    </source>
</reference>
<reference evidence="3 4" key="1">
    <citation type="submission" date="2016-03" db="EMBL/GenBank/DDBJ databases">
        <authorList>
            <person name="Heylen K."/>
            <person name="De Vos P."/>
            <person name="Vekeman B."/>
        </authorList>
    </citation>
    <scope>NUCLEOTIDE SEQUENCE [LARGE SCALE GENOMIC DNA]</scope>
    <source>
        <strain evidence="3 4">R-49807</strain>
    </source>
</reference>
<organism evidence="2 5">
    <name type="scientific">Methylomonas koyamae</name>
    <dbReference type="NCBI Taxonomy" id="702114"/>
    <lineage>
        <taxon>Bacteria</taxon>
        <taxon>Pseudomonadati</taxon>
        <taxon>Pseudomonadota</taxon>
        <taxon>Gammaproteobacteria</taxon>
        <taxon>Methylococcales</taxon>
        <taxon>Methylococcaceae</taxon>
        <taxon>Methylomonas</taxon>
    </lineage>
</organism>
<keyword evidence="4" id="KW-1185">Reference proteome</keyword>
<evidence type="ECO:0000313" key="3">
    <source>
        <dbReference type="EMBL" id="OAI28279.1"/>
    </source>
</evidence>